<comment type="subcellular location">
    <subcellularLocation>
        <location evidence="1">Secreted</location>
    </subcellularLocation>
</comment>
<sequence length="312" mass="35102">MTLAYSPGGELGGENKEIIVGEWEEFRVSLTNDSPSTASPWENILIRVKFYGVENEEISLGYKHDGVWENSQVYDLRSLEQGMIGVVADLGPARGWTVKPQTTENFDLRVKIDKVVKDVKVEMLAITNESTLGAGGEKVENLESKNILDPLQDTYIHQGNPSTNYSGEDYLELTTQENGNAHALLEFDRQDIPNQVGSAELNLYQYWGSGFSDLRDSGITVQAFPIAENLNLNSVTWKTTPVHNATNPIAEEEIQGTNKSYNFNMPNYLNSLENEKIVTVLLKFSQDNFDNKERRIRFDSLEGENPPYLIIQ</sequence>
<organism evidence="5 6">
    <name type="scientific">candidate division MSBL1 archaeon SCGC-AAA261C02</name>
    <dbReference type="NCBI Taxonomy" id="1698272"/>
    <lineage>
        <taxon>Archaea</taxon>
        <taxon>Methanobacteriati</taxon>
        <taxon>Methanobacteriota</taxon>
        <taxon>candidate division MSBL1</taxon>
    </lineage>
</organism>
<keyword evidence="6" id="KW-1185">Reference proteome</keyword>
<evidence type="ECO:0000313" key="6">
    <source>
        <dbReference type="Proteomes" id="UP000070520"/>
    </source>
</evidence>
<keyword evidence="3" id="KW-0732">Signal</keyword>
<keyword evidence="2" id="KW-0964">Secreted</keyword>
<dbReference type="InterPro" id="IPR055372">
    <property type="entry name" value="CBM96"/>
</dbReference>
<dbReference type="AlphaFoldDB" id="A0A133V0J0"/>
<evidence type="ECO:0000259" key="4">
    <source>
        <dbReference type="Pfam" id="PF24517"/>
    </source>
</evidence>
<dbReference type="EMBL" id="LHXW01000018">
    <property type="protein sequence ID" value="KXA99950.1"/>
    <property type="molecule type" value="Genomic_DNA"/>
</dbReference>
<dbReference type="GO" id="GO:0005576">
    <property type="term" value="C:extracellular region"/>
    <property type="evidence" value="ECO:0007669"/>
    <property type="project" value="UniProtKB-SubCell"/>
</dbReference>
<dbReference type="Proteomes" id="UP000070520">
    <property type="component" value="Unassembled WGS sequence"/>
</dbReference>
<comment type="caution">
    <text evidence="5">The sequence shown here is derived from an EMBL/GenBank/DDBJ whole genome shotgun (WGS) entry which is preliminary data.</text>
</comment>
<evidence type="ECO:0000256" key="1">
    <source>
        <dbReference type="ARBA" id="ARBA00004613"/>
    </source>
</evidence>
<evidence type="ECO:0000256" key="2">
    <source>
        <dbReference type="ARBA" id="ARBA00022525"/>
    </source>
</evidence>
<name>A0A133V0J0_9EURY</name>
<proteinExistence type="predicted"/>
<gene>
    <name evidence="5" type="ORF">AKJ42_02115</name>
</gene>
<dbReference type="Pfam" id="PF24517">
    <property type="entry name" value="CBM96"/>
    <property type="match status" value="1"/>
</dbReference>
<accession>A0A133V0J0</accession>
<protein>
    <recommendedName>
        <fullName evidence="4">Carbohydrate-binding module family 96 domain-containing protein</fullName>
    </recommendedName>
</protein>
<evidence type="ECO:0000313" key="5">
    <source>
        <dbReference type="EMBL" id="KXA99950.1"/>
    </source>
</evidence>
<reference evidence="5" key="1">
    <citation type="journal article" date="2016" name="Sci. Rep.">
        <title>Metabolic traits of an uncultured archaeal lineage -MSBL1- from brine pools of the Red Sea.</title>
        <authorList>
            <person name="Mwirichia R."/>
            <person name="Alam I."/>
            <person name="Rashid M."/>
            <person name="Vinu M."/>
            <person name="Ba-Alawi W."/>
            <person name="Anthony Kamau A."/>
            <person name="Kamanda Ngugi D."/>
            <person name="Goker M."/>
            <person name="Klenk H.P."/>
            <person name="Bajic V."/>
            <person name="Stingl U."/>
        </authorList>
    </citation>
    <scope>NUCLEOTIDE SEQUENCE [LARGE SCALE GENOMIC DNA]</scope>
    <source>
        <strain evidence="5">SCGC-AAA261C02</strain>
    </source>
</reference>
<evidence type="ECO:0000256" key="3">
    <source>
        <dbReference type="ARBA" id="ARBA00022729"/>
    </source>
</evidence>
<feature type="domain" description="Carbohydrate-binding module family 96" evidence="4">
    <location>
        <begin position="148"/>
        <end position="312"/>
    </location>
</feature>
<dbReference type="NCBIfam" id="NF033679">
    <property type="entry name" value="DNRLRE_dom"/>
    <property type="match status" value="1"/>
</dbReference>